<evidence type="ECO:0000256" key="8">
    <source>
        <dbReference type="HAMAP-Rule" id="MF_01937"/>
    </source>
</evidence>
<dbReference type="UniPathway" id="UPA00079">
    <property type="reaction ID" value="UER00168"/>
</dbReference>
<dbReference type="CDD" id="cd13962">
    <property type="entry name" value="PT_UbiA_UBIAD1"/>
    <property type="match status" value="1"/>
</dbReference>
<keyword evidence="7 8" id="KW-0472">Membrane</keyword>
<evidence type="ECO:0000256" key="2">
    <source>
        <dbReference type="ARBA" id="ARBA00022428"/>
    </source>
</evidence>
<reference evidence="10" key="1">
    <citation type="submission" date="2016-04" db="EMBL/GenBank/DDBJ databases">
        <authorList>
            <person name="Evans L.H."/>
            <person name="Alamgir A."/>
            <person name="Owens N."/>
            <person name="Weber N.D."/>
            <person name="Virtaneva K."/>
            <person name="Barbian K."/>
            <person name="Babar A."/>
            <person name="Rosenke K."/>
        </authorList>
    </citation>
    <scope>NUCLEOTIDE SEQUENCE</scope>
    <source>
        <strain evidence="10">86</strain>
    </source>
</reference>
<dbReference type="PANTHER" id="PTHR13929">
    <property type="entry name" value="1,4-DIHYDROXY-2-NAPHTHOATE OCTAPRENYLTRANSFERASE"/>
    <property type="match status" value="1"/>
</dbReference>
<dbReference type="InterPro" id="IPR000537">
    <property type="entry name" value="UbiA_prenyltransferase"/>
</dbReference>
<organism evidence="10">
    <name type="scientific">uncultured delta proteobacterium</name>
    <dbReference type="NCBI Taxonomy" id="34034"/>
    <lineage>
        <taxon>Bacteria</taxon>
        <taxon>Deltaproteobacteria</taxon>
        <taxon>environmental samples</taxon>
    </lineage>
</organism>
<proteinExistence type="inferred from homology"/>
<dbReference type="EMBL" id="FLUQ01000001">
    <property type="protein sequence ID" value="SBV98004.1"/>
    <property type="molecule type" value="Genomic_DNA"/>
</dbReference>
<comment type="subcellular location">
    <subcellularLocation>
        <location evidence="8">Cell membrane</location>
        <topology evidence="8">Multi-pass membrane protein</topology>
    </subcellularLocation>
    <subcellularLocation>
        <location evidence="1">Membrane</location>
        <topology evidence="1">Multi-pass membrane protein</topology>
    </subcellularLocation>
</comment>
<evidence type="ECO:0000256" key="5">
    <source>
        <dbReference type="ARBA" id="ARBA00022692"/>
    </source>
</evidence>
<feature type="transmembrane region" description="Helical" evidence="8">
    <location>
        <begin position="127"/>
        <end position="146"/>
    </location>
</feature>
<comment type="catalytic activity">
    <reaction evidence="8">
        <text>an all-trans-polyprenyl diphosphate + 1,4-dihydroxy-2-naphthoate + H(+) = a 2-demethylmenaquinol + CO2 + diphosphate</text>
        <dbReference type="Rhea" id="RHEA:26478"/>
        <dbReference type="Rhea" id="RHEA-COMP:9563"/>
        <dbReference type="Rhea" id="RHEA-COMP:9564"/>
        <dbReference type="ChEBI" id="CHEBI:11173"/>
        <dbReference type="ChEBI" id="CHEBI:15378"/>
        <dbReference type="ChEBI" id="CHEBI:16526"/>
        <dbReference type="ChEBI" id="CHEBI:33019"/>
        <dbReference type="ChEBI" id="CHEBI:55437"/>
        <dbReference type="ChEBI" id="CHEBI:58914"/>
        <dbReference type="EC" id="2.5.1.74"/>
    </reaction>
</comment>
<keyword evidence="5 8" id="KW-0812">Transmembrane</keyword>
<keyword evidence="4 8" id="KW-0808">Transferase</keyword>
<keyword evidence="3 8" id="KW-1003">Cell membrane</keyword>
<dbReference type="HAMAP" id="MF_01937">
    <property type="entry name" value="MenA_1"/>
    <property type="match status" value="1"/>
</dbReference>
<dbReference type="GO" id="GO:0046428">
    <property type="term" value="F:1,4-dihydroxy-2-naphthoate polyprenyltransferase activity"/>
    <property type="evidence" value="ECO:0007669"/>
    <property type="project" value="UniProtKB-UniRule"/>
</dbReference>
<evidence type="ECO:0000256" key="3">
    <source>
        <dbReference type="ARBA" id="ARBA00022475"/>
    </source>
</evidence>
<dbReference type="Pfam" id="PF01040">
    <property type="entry name" value="UbiA"/>
    <property type="match status" value="1"/>
</dbReference>
<keyword evidence="2 8" id="KW-0474">Menaquinone biosynthesis</keyword>
<evidence type="ECO:0000256" key="6">
    <source>
        <dbReference type="ARBA" id="ARBA00022989"/>
    </source>
</evidence>
<protein>
    <recommendedName>
        <fullName evidence="8 9">1,4-dihydroxy-2-naphthoate octaprenyltransferase</fullName>
        <shortName evidence="8">DHNA-octaprenyltransferase</shortName>
        <ecNumber evidence="8 9">2.5.1.74</ecNumber>
    </recommendedName>
</protein>
<dbReference type="NCBIfam" id="TIGR00751">
    <property type="entry name" value="menA"/>
    <property type="match status" value="1"/>
</dbReference>
<keyword evidence="6 8" id="KW-1133">Transmembrane helix</keyword>
<evidence type="ECO:0000256" key="9">
    <source>
        <dbReference type="NCBIfam" id="TIGR00751"/>
    </source>
</evidence>
<dbReference type="GO" id="GO:0042371">
    <property type="term" value="P:vitamin K biosynthetic process"/>
    <property type="evidence" value="ECO:0007669"/>
    <property type="project" value="TreeGrafter"/>
</dbReference>
<dbReference type="InterPro" id="IPR026046">
    <property type="entry name" value="UBIAD1"/>
</dbReference>
<dbReference type="PIRSF" id="PIRSF005355">
    <property type="entry name" value="UBIAD1"/>
    <property type="match status" value="1"/>
</dbReference>
<feature type="transmembrane region" description="Helical" evidence="8">
    <location>
        <begin position="100"/>
        <end position="121"/>
    </location>
</feature>
<evidence type="ECO:0000256" key="1">
    <source>
        <dbReference type="ARBA" id="ARBA00004141"/>
    </source>
</evidence>
<gene>
    <name evidence="8 10" type="primary">menA</name>
    <name evidence="10" type="ORF">KL86DPRO_11314</name>
</gene>
<evidence type="ECO:0000313" key="10">
    <source>
        <dbReference type="EMBL" id="SBV98004.1"/>
    </source>
</evidence>
<comment type="pathway">
    <text evidence="8">Quinol/quinone metabolism; menaquinone biosynthesis; menaquinol from 1,4-dihydroxy-2-naphthoate: step 1/2.</text>
</comment>
<dbReference type="PANTHER" id="PTHR13929:SF0">
    <property type="entry name" value="UBIA PRENYLTRANSFERASE DOMAIN-CONTAINING PROTEIN 1"/>
    <property type="match status" value="1"/>
</dbReference>
<feature type="transmembrane region" description="Helical" evidence="8">
    <location>
        <begin position="22"/>
        <end position="39"/>
    </location>
</feature>
<evidence type="ECO:0000256" key="7">
    <source>
        <dbReference type="ARBA" id="ARBA00023136"/>
    </source>
</evidence>
<dbReference type="EC" id="2.5.1.74" evidence="8 9"/>
<dbReference type="InterPro" id="IPR044878">
    <property type="entry name" value="UbiA_sf"/>
</dbReference>
<dbReference type="GO" id="GO:0005886">
    <property type="term" value="C:plasma membrane"/>
    <property type="evidence" value="ECO:0007669"/>
    <property type="project" value="UniProtKB-SubCell"/>
</dbReference>
<dbReference type="GO" id="GO:0009234">
    <property type="term" value="P:menaquinone biosynthetic process"/>
    <property type="evidence" value="ECO:0007669"/>
    <property type="project" value="UniProtKB-UniRule"/>
</dbReference>
<sequence>MPPVPHAPSPFSLWLWAARPRTLPLAASAIILGFGLAVMQGSARWAVFIMALVTALLLQILSNLANDYGDAVAGADTADRLGPLRMVGSGLTTPQRMFRAIILASALAVCSGLVLVLLASWGDWPRLVFFLCLGAACIAAAILYTMGKRPYGYWGLGDFMAGLFFGPVAVWGSAALCGAPSFLPLFLPGMAAGFCSTMVLNVNNMRDIETDSRTGKKTVAVRLGLDTARRYHILLASLTLLCWAAFWAAHRPAFLPGLAFALPLLRSVFLAARRPRDAANLNAQLRNTVIGSAICSTGMAVLCMAA</sequence>
<feature type="transmembrane region" description="Helical" evidence="8">
    <location>
        <begin position="153"/>
        <end position="176"/>
    </location>
</feature>
<dbReference type="AlphaFoldDB" id="A0A212JF01"/>
<feature type="transmembrane region" description="Helical" evidence="8">
    <location>
        <begin position="254"/>
        <end position="272"/>
    </location>
</feature>
<comment type="function">
    <text evidence="8">Conversion of 1,4-dihydroxy-2-naphthoate (DHNA) to demethylmenaquinone (DMK).</text>
</comment>
<dbReference type="Gene3D" id="1.10.357.140">
    <property type="entry name" value="UbiA prenyltransferase"/>
    <property type="match status" value="1"/>
</dbReference>
<dbReference type="Gene3D" id="1.20.120.1780">
    <property type="entry name" value="UbiA prenyltransferase"/>
    <property type="match status" value="1"/>
</dbReference>
<feature type="transmembrane region" description="Helical" evidence="8">
    <location>
        <begin position="45"/>
        <end position="65"/>
    </location>
</feature>
<name>A0A212JF01_9DELT</name>
<accession>A0A212JF01</accession>
<dbReference type="InterPro" id="IPR004657">
    <property type="entry name" value="MenA"/>
</dbReference>
<evidence type="ECO:0000256" key="4">
    <source>
        <dbReference type="ARBA" id="ARBA00022679"/>
    </source>
</evidence>
<feature type="transmembrane region" description="Helical" evidence="8">
    <location>
        <begin position="231"/>
        <end position="248"/>
    </location>
</feature>
<comment type="similarity">
    <text evidence="8">Belongs to the MenA family. Type 1 subfamily.</text>
</comment>